<sequence length="255" mass="26649">MNRRAAGVALAVASAVTAVVATFLPLGRMGIGRGDSRFGYTTTGWSVTTEPISLAGFAPTAQFGVPIVIAAVLLVVAAALVFLPEHQKQAARYTAIGATGVLVGSVWTTFMVVSAWLSPSFRGERTPLESEYGAGLWLLVAAGVVAVVATVLLHAKPRQPAPEGPIVHRLVDDADTDTDTPPFGTSVPVLPAGYLEQPRESHGQPADLHGQSPEPHGQPAEPPGRPSETSGPSRETPGQPREPSRQSRGPEDHKP</sequence>
<accession>A0A841CTR4</accession>
<keyword evidence="4" id="KW-1185">Reference proteome</keyword>
<feature type="transmembrane region" description="Helical" evidence="2">
    <location>
        <begin position="136"/>
        <end position="155"/>
    </location>
</feature>
<name>A0A841CTR4_9PSEU</name>
<comment type="caution">
    <text evidence="3">The sequence shown here is derived from an EMBL/GenBank/DDBJ whole genome shotgun (WGS) entry which is preliminary data.</text>
</comment>
<protein>
    <submittedName>
        <fullName evidence="3">Uncharacterized protein</fullName>
    </submittedName>
</protein>
<evidence type="ECO:0000313" key="3">
    <source>
        <dbReference type="EMBL" id="MBB5959345.1"/>
    </source>
</evidence>
<feature type="transmembrane region" description="Helical" evidence="2">
    <location>
        <begin position="95"/>
        <end position="116"/>
    </location>
</feature>
<dbReference type="RefSeq" id="WP_184696116.1">
    <property type="nucleotide sequence ID" value="NZ_JACHJN010000010.1"/>
</dbReference>
<dbReference type="AlphaFoldDB" id="A0A841CTR4"/>
<dbReference type="EMBL" id="JACHJN010000010">
    <property type="protein sequence ID" value="MBB5959345.1"/>
    <property type="molecule type" value="Genomic_DNA"/>
</dbReference>
<proteinExistence type="predicted"/>
<keyword evidence="2" id="KW-0812">Transmembrane</keyword>
<organism evidence="3 4">
    <name type="scientific">Saccharothrix tamanrassetensis</name>
    <dbReference type="NCBI Taxonomy" id="1051531"/>
    <lineage>
        <taxon>Bacteria</taxon>
        <taxon>Bacillati</taxon>
        <taxon>Actinomycetota</taxon>
        <taxon>Actinomycetes</taxon>
        <taxon>Pseudonocardiales</taxon>
        <taxon>Pseudonocardiaceae</taxon>
        <taxon>Saccharothrix</taxon>
    </lineage>
</organism>
<evidence type="ECO:0000256" key="2">
    <source>
        <dbReference type="SAM" id="Phobius"/>
    </source>
</evidence>
<reference evidence="3 4" key="1">
    <citation type="submission" date="2020-08" db="EMBL/GenBank/DDBJ databases">
        <title>Genomic Encyclopedia of Type Strains, Phase III (KMG-III): the genomes of soil and plant-associated and newly described type strains.</title>
        <authorList>
            <person name="Whitman W."/>
        </authorList>
    </citation>
    <scope>NUCLEOTIDE SEQUENCE [LARGE SCALE GENOMIC DNA]</scope>
    <source>
        <strain evidence="3 4">CECT 8640</strain>
    </source>
</reference>
<evidence type="ECO:0000256" key="1">
    <source>
        <dbReference type="SAM" id="MobiDB-lite"/>
    </source>
</evidence>
<evidence type="ECO:0000313" key="4">
    <source>
        <dbReference type="Proteomes" id="UP000547510"/>
    </source>
</evidence>
<gene>
    <name evidence="3" type="ORF">FHS29_005965</name>
</gene>
<feature type="compositionally biased region" description="Basic and acidic residues" evidence="1">
    <location>
        <begin position="242"/>
        <end position="255"/>
    </location>
</feature>
<feature type="region of interest" description="Disordered" evidence="1">
    <location>
        <begin position="196"/>
        <end position="255"/>
    </location>
</feature>
<keyword evidence="2" id="KW-0472">Membrane</keyword>
<keyword evidence="2" id="KW-1133">Transmembrane helix</keyword>
<dbReference type="Proteomes" id="UP000547510">
    <property type="component" value="Unassembled WGS sequence"/>
</dbReference>
<feature type="transmembrane region" description="Helical" evidence="2">
    <location>
        <begin position="63"/>
        <end position="83"/>
    </location>
</feature>